<feature type="transmembrane region" description="Helical" evidence="5">
    <location>
        <begin position="119"/>
        <end position="140"/>
    </location>
</feature>
<evidence type="ECO:0000259" key="6">
    <source>
        <dbReference type="Pfam" id="PF04932"/>
    </source>
</evidence>
<feature type="transmembrane region" description="Helical" evidence="5">
    <location>
        <begin position="180"/>
        <end position="197"/>
    </location>
</feature>
<dbReference type="EMBL" id="JAROCA020000001">
    <property type="protein sequence ID" value="MDY0404720.1"/>
    <property type="molecule type" value="Genomic_DNA"/>
</dbReference>
<keyword evidence="4 5" id="KW-0472">Membrane</keyword>
<evidence type="ECO:0000313" key="8">
    <source>
        <dbReference type="Proteomes" id="UP001228376"/>
    </source>
</evidence>
<feature type="transmembrane region" description="Helical" evidence="5">
    <location>
        <begin position="6"/>
        <end position="28"/>
    </location>
</feature>
<comment type="caution">
    <text evidence="7">The sequence shown here is derived from an EMBL/GenBank/DDBJ whole genome shotgun (WGS) entry which is preliminary data.</text>
</comment>
<keyword evidence="3 5" id="KW-1133">Transmembrane helix</keyword>
<feature type="transmembrane region" description="Helical" evidence="5">
    <location>
        <begin position="152"/>
        <end position="168"/>
    </location>
</feature>
<evidence type="ECO:0000313" key="7">
    <source>
        <dbReference type="EMBL" id="MDY0404720.1"/>
    </source>
</evidence>
<evidence type="ECO:0000256" key="1">
    <source>
        <dbReference type="ARBA" id="ARBA00004141"/>
    </source>
</evidence>
<gene>
    <name evidence="7" type="ORF">P5G51_004265</name>
</gene>
<dbReference type="PANTHER" id="PTHR37422">
    <property type="entry name" value="TEICHURONIC ACID BIOSYNTHESIS PROTEIN TUAE"/>
    <property type="match status" value="1"/>
</dbReference>
<evidence type="ECO:0000256" key="4">
    <source>
        <dbReference type="ARBA" id="ARBA00023136"/>
    </source>
</evidence>
<dbReference type="PANTHER" id="PTHR37422:SF13">
    <property type="entry name" value="LIPOPOLYSACCHARIDE BIOSYNTHESIS PROTEIN PA4999-RELATED"/>
    <property type="match status" value="1"/>
</dbReference>
<evidence type="ECO:0000256" key="2">
    <source>
        <dbReference type="ARBA" id="ARBA00022692"/>
    </source>
</evidence>
<dbReference type="Pfam" id="PF04932">
    <property type="entry name" value="Wzy_C"/>
    <property type="match status" value="1"/>
</dbReference>
<name>A0ABU5CES2_9BACI</name>
<dbReference type="Proteomes" id="UP001228376">
    <property type="component" value="Unassembled WGS sequence"/>
</dbReference>
<evidence type="ECO:0000256" key="5">
    <source>
        <dbReference type="SAM" id="Phobius"/>
    </source>
</evidence>
<feature type="domain" description="O-antigen ligase-related" evidence="6">
    <location>
        <begin position="3"/>
        <end position="136"/>
    </location>
</feature>
<organism evidence="7 8">
    <name type="scientific">Tigheibacillus jepli</name>
    <dbReference type="NCBI Taxonomy" id="3035914"/>
    <lineage>
        <taxon>Bacteria</taxon>
        <taxon>Bacillati</taxon>
        <taxon>Bacillota</taxon>
        <taxon>Bacilli</taxon>
        <taxon>Bacillales</taxon>
        <taxon>Bacillaceae</taxon>
        <taxon>Tigheibacillus</taxon>
    </lineage>
</organism>
<dbReference type="InterPro" id="IPR007016">
    <property type="entry name" value="O-antigen_ligase-rel_domated"/>
</dbReference>
<dbReference type="GO" id="GO:0016874">
    <property type="term" value="F:ligase activity"/>
    <property type="evidence" value="ECO:0007669"/>
    <property type="project" value="UniProtKB-KW"/>
</dbReference>
<feature type="transmembrane region" description="Helical" evidence="5">
    <location>
        <begin position="35"/>
        <end position="56"/>
    </location>
</feature>
<keyword evidence="8" id="KW-1185">Reference proteome</keyword>
<keyword evidence="2 5" id="KW-0812">Transmembrane</keyword>
<proteinExistence type="predicted"/>
<sequence>MNIVLLFATGTRAAMAGLFIAVISWAIVKQFQRIFPYLFYIIMIGNFVFVAIYIGLKNSLVGDWLNSASMLLFDKNLFSGRGEIWDIVIHTILQKPWLGYGTGVSASDVSASQLTAHNMYLQITLELGLVGLIVLFILLLSIWRGLMRKMDSFAAKWSACFMLGILVYESFELTLFENNFSVAFFQWLVMAFGIGFRKENDRSVNWKMKF</sequence>
<dbReference type="InterPro" id="IPR051533">
    <property type="entry name" value="WaaL-like"/>
</dbReference>
<accession>A0ABU5CES2</accession>
<comment type="subcellular location">
    <subcellularLocation>
        <location evidence="1">Membrane</location>
        <topology evidence="1">Multi-pass membrane protein</topology>
    </subcellularLocation>
</comment>
<evidence type="ECO:0000256" key="3">
    <source>
        <dbReference type="ARBA" id="ARBA00022989"/>
    </source>
</evidence>
<protein>
    <submittedName>
        <fullName evidence="7">O-antigen ligase family protein</fullName>
    </submittedName>
</protein>
<dbReference type="RefSeq" id="WP_320384290.1">
    <property type="nucleotide sequence ID" value="NZ_JAROCA020000001.1"/>
</dbReference>
<reference evidence="7 8" key="1">
    <citation type="submission" date="2023-10" db="EMBL/GenBank/DDBJ databases">
        <title>179-bfca-hs.</title>
        <authorList>
            <person name="Miliotis G."/>
            <person name="Sengupta P."/>
            <person name="Hameed A."/>
            <person name="Chuvochina M."/>
            <person name="Mcdonagh F."/>
            <person name="Simpson A.C."/>
            <person name="Singh N.K."/>
            <person name="Rekha P.D."/>
            <person name="Raman K."/>
            <person name="Hugenholtz P."/>
            <person name="Venkateswaran K."/>
        </authorList>
    </citation>
    <scope>NUCLEOTIDE SEQUENCE [LARGE SCALE GENOMIC DNA]</scope>
    <source>
        <strain evidence="7 8">179-BFC-A-HS</strain>
    </source>
</reference>
<keyword evidence="7" id="KW-0436">Ligase</keyword>